<evidence type="ECO:0000313" key="2">
    <source>
        <dbReference type="Proteomes" id="UP000020681"/>
    </source>
</evidence>
<organism evidence="1 2">
    <name type="scientific">Mycobacterium ulcerans str. Harvey</name>
    <dbReference type="NCBI Taxonomy" id="1299332"/>
    <lineage>
        <taxon>Bacteria</taxon>
        <taxon>Bacillati</taxon>
        <taxon>Actinomycetota</taxon>
        <taxon>Actinomycetes</taxon>
        <taxon>Mycobacteriales</taxon>
        <taxon>Mycobacteriaceae</taxon>
        <taxon>Mycobacterium</taxon>
        <taxon>Mycobacterium ulcerans group</taxon>
    </lineage>
</organism>
<protein>
    <submittedName>
        <fullName evidence="1">Uncharacterized protein</fullName>
    </submittedName>
</protein>
<dbReference type="EMBL" id="JAOL01000105">
    <property type="protein sequence ID" value="EUA90411.1"/>
    <property type="molecule type" value="Genomic_DNA"/>
</dbReference>
<sequence>MVNGWDWASLNRAQPLDTNVTAHNAASAYRIDRRIRMTDRLRTLSAAPPPAATVRRRGGCARRPTALVWMTAVLG</sequence>
<reference evidence="1 2" key="1">
    <citation type="submission" date="2014-01" db="EMBL/GenBank/DDBJ databases">
        <authorList>
            <person name="Dobos K."/>
            <person name="Lenaerts A."/>
            <person name="Ordway D."/>
            <person name="DeGroote M.A."/>
            <person name="Parker T."/>
            <person name="Sizemore C."/>
            <person name="Tallon L.J."/>
            <person name="Sadzewicz L.K."/>
            <person name="Sengamalay N."/>
            <person name="Fraser C.M."/>
            <person name="Hine E."/>
            <person name="Shefchek K.A."/>
            <person name="Das S.P."/>
            <person name="Tettelin H."/>
        </authorList>
    </citation>
    <scope>NUCLEOTIDE SEQUENCE [LARGE SCALE GENOMIC DNA]</scope>
    <source>
        <strain evidence="1 2">Harvey</strain>
    </source>
</reference>
<keyword evidence="2" id="KW-1185">Reference proteome</keyword>
<accession>A0ABP3AI61</accession>
<name>A0ABP3AI61_MYCUL</name>
<proteinExistence type="predicted"/>
<gene>
    <name evidence="1" type="ORF">I551_3072</name>
</gene>
<comment type="caution">
    <text evidence="1">The sequence shown here is derived from an EMBL/GenBank/DDBJ whole genome shotgun (WGS) entry which is preliminary data.</text>
</comment>
<dbReference type="Proteomes" id="UP000020681">
    <property type="component" value="Unassembled WGS sequence"/>
</dbReference>
<evidence type="ECO:0000313" key="1">
    <source>
        <dbReference type="EMBL" id="EUA90411.1"/>
    </source>
</evidence>